<dbReference type="GO" id="GO:0016740">
    <property type="term" value="F:transferase activity"/>
    <property type="evidence" value="ECO:0007669"/>
    <property type="project" value="UniProtKB-KW"/>
</dbReference>
<comment type="similarity">
    <text evidence="7 8">Belongs to the SelA family.</text>
</comment>
<dbReference type="SUPFAM" id="SSF53383">
    <property type="entry name" value="PLP-dependent transferases"/>
    <property type="match status" value="1"/>
</dbReference>
<evidence type="ECO:0000256" key="5">
    <source>
        <dbReference type="ARBA" id="ARBA00022917"/>
    </source>
</evidence>
<keyword evidence="6 8" id="KW-0711">Selenium</keyword>
<comment type="function">
    <text evidence="8">Converts seryl-tRNA(Sec) to selenocysteinyl-tRNA(Sec) required for selenoprotein biosynthesis.</text>
</comment>
<dbReference type="EMBL" id="BAABRU010000005">
    <property type="protein sequence ID" value="GAA5528010.1"/>
    <property type="molecule type" value="Genomic_DNA"/>
</dbReference>
<keyword evidence="10" id="KW-1185">Reference proteome</keyword>
<comment type="cofactor">
    <cofactor evidence="1 8">
        <name>pyridoxal 5'-phosphate</name>
        <dbReference type="ChEBI" id="CHEBI:597326"/>
    </cofactor>
</comment>
<protein>
    <recommendedName>
        <fullName evidence="8">L-seryl-tRNA(Sec) selenium transferase</fullName>
        <ecNumber evidence="8">2.9.1.1</ecNumber>
    </recommendedName>
    <alternativeName>
        <fullName evidence="8">Selenocysteine synthase</fullName>
        <shortName evidence="8">Sec synthase</shortName>
    </alternativeName>
    <alternativeName>
        <fullName evidence="8">Selenocysteinyl-tRNA(Sec) synthase</fullName>
    </alternativeName>
</protein>
<keyword evidence="5 8" id="KW-0648">Protein biosynthesis</keyword>
<reference evidence="9 10" key="1">
    <citation type="submission" date="2024-02" db="EMBL/GenBank/DDBJ databases">
        <title>Herpetosiphon gulosus NBRC 112829.</title>
        <authorList>
            <person name="Ichikawa N."/>
            <person name="Katano-Makiyama Y."/>
            <person name="Hidaka K."/>
        </authorList>
    </citation>
    <scope>NUCLEOTIDE SEQUENCE [LARGE SCALE GENOMIC DNA]</scope>
    <source>
        <strain evidence="9 10">NBRC 112829</strain>
    </source>
</reference>
<name>A0ABP9X0P6_9CHLR</name>
<evidence type="ECO:0000256" key="3">
    <source>
        <dbReference type="ARBA" id="ARBA00022679"/>
    </source>
</evidence>
<dbReference type="InterPro" id="IPR015424">
    <property type="entry name" value="PyrdxlP-dep_Trfase"/>
</dbReference>
<accession>A0ABP9X0P6</accession>
<dbReference type="HAMAP" id="MF_00423">
    <property type="entry name" value="SelA"/>
    <property type="match status" value="1"/>
</dbReference>
<feature type="modified residue" description="N6-(pyridoxal phosphate)lysine" evidence="8">
    <location>
        <position position="286"/>
    </location>
</feature>
<dbReference type="PANTHER" id="PTHR32328">
    <property type="entry name" value="L-SERYL-TRNA(SEC) SELENIUM TRANSFERASE"/>
    <property type="match status" value="1"/>
</dbReference>
<dbReference type="InterPro" id="IPR004534">
    <property type="entry name" value="SelA_trans"/>
</dbReference>
<gene>
    <name evidence="8 9" type="primary">selA</name>
    <name evidence="9" type="ORF">Hgul01_01805</name>
</gene>
<proteinExistence type="inferred from homology"/>
<dbReference type="PANTHER" id="PTHR32328:SF0">
    <property type="entry name" value="L-SERYL-TRNA(SEC) SELENIUM TRANSFERASE"/>
    <property type="match status" value="1"/>
</dbReference>
<evidence type="ECO:0000256" key="4">
    <source>
        <dbReference type="ARBA" id="ARBA00022898"/>
    </source>
</evidence>
<comment type="caution">
    <text evidence="9">The sequence shown here is derived from an EMBL/GenBank/DDBJ whole genome shotgun (WGS) entry which is preliminary data.</text>
</comment>
<organism evidence="9 10">
    <name type="scientific">Herpetosiphon gulosus</name>
    <dbReference type="NCBI Taxonomy" id="1973496"/>
    <lineage>
        <taxon>Bacteria</taxon>
        <taxon>Bacillati</taxon>
        <taxon>Chloroflexota</taxon>
        <taxon>Chloroflexia</taxon>
        <taxon>Herpetosiphonales</taxon>
        <taxon>Herpetosiphonaceae</taxon>
        <taxon>Herpetosiphon</taxon>
    </lineage>
</organism>
<evidence type="ECO:0000256" key="2">
    <source>
        <dbReference type="ARBA" id="ARBA00022490"/>
    </source>
</evidence>
<dbReference type="EC" id="2.9.1.1" evidence="8"/>
<dbReference type="RefSeq" id="WP_345721617.1">
    <property type="nucleotide sequence ID" value="NZ_BAABRU010000005.1"/>
</dbReference>
<dbReference type="Gene3D" id="3.90.1150.180">
    <property type="match status" value="1"/>
</dbReference>
<keyword evidence="4 8" id="KW-0663">Pyridoxal phosphate</keyword>
<dbReference type="InterPro" id="IPR015421">
    <property type="entry name" value="PyrdxlP-dep_Trfase_major"/>
</dbReference>
<dbReference type="Proteomes" id="UP001428290">
    <property type="component" value="Unassembled WGS sequence"/>
</dbReference>
<dbReference type="Pfam" id="PF03841">
    <property type="entry name" value="SelA"/>
    <property type="match status" value="1"/>
</dbReference>
<keyword evidence="3 8" id="KW-0808">Transferase</keyword>
<comment type="catalytic activity">
    <reaction evidence="8">
        <text>L-seryl-tRNA(Sec) + selenophosphate + H(+) = L-selenocysteinyl-tRNA(Sec) + phosphate</text>
        <dbReference type="Rhea" id="RHEA:22728"/>
        <dbReference type="Rhea" id="RHEA-COMP:9742"/>
        <dbReference type="Rhea" id="RHEA-COMP:9743"/>
        <dbReference type="ChEBI" id="CHEBI:15378"/>
        <dbReference type="ChEBI" id="CHEBI:16144"/>
        <dbReference type="ChEBI" id="CHEBI:43474"/>
        <dbReference type="ChEBI" id="CHEBI:78533"/>
        <dbReference type="ChEBI" id="CHEBI:78573"/>
        <dbReference type="EC" id="2.9.1.1"/>
    </reaction>
</comment>
<evidence type="ECO:0000256" key="1">
    <source>
        <dbReference type="ARBA" id="ARBA00001933"/>
    </source>
</evidence>
<keyword evidence="2 8" id="KW-0963">Cytoplasm</keyword>
<comment type="subcellular location">
    <subcellularLocation>
        <location evidence="8">Cytoplasm</location>
    </subcellularLocation>
</comment>
<comment type="pathway">
    <text evidence="8">Aminoacyl-tRNA biosynthesis; selenocysteinyl-tRNA(Sec) biosynthesis; selenocysteinyl-tRNA(Sec) from L-seryl-tRNA(Sec) (bacterial route): step 1/1.</text>
</comment>
<evidence type="ECO:0000256" key="8">
    <source>
        <dbReference type="HAMAP-Rule" id="MF_00423"/>
    </source>
</evidence>
<evidence type="ECO:0000313" key="9">
    <source>
        <dbReference type="EMBL" id="GAA5528010.1"/>
    </source>
</evidence>
<dbReference type="Gene3D" id="3.40.640.10">
    <property type="entry name" value="Type I PLP-dependent aspartate aminotransferase-like (Major domain)"/>
    <property type="match status" value="1"/>
</dbReference>
<sequence>MRLRNLPAVHGLIGLLAERFPELPAQWLLEAARTSIEQARHAIRNHAAECSIEQILAQAEHLILQRQQPPLRQVINATGVILHTNLGRAPLSAAAHQAMITASAGYSNLEYDLTEGERGSRNSLLEPQLQRLTGAEAALVVNNAAAAMLLCLSCFAQGQEVIVSRGHAVEIGGGFRIPDILRQSGCTLVDVGTTNRSYLHDYTAAITSQTAALLHVHASNFQVLGFTHEPSVAELAQAAHDHQKLLICDLGSGALLDTQAFGLAVEPTVAMMVQTNADLVVFSGDKLLGGPQAGVIVGKRQLIDQLRKHPLLRALRVDKLTIAALSATLLAYETQRASSEIPIWRMVTSSLEQLEQRAIALLAHYPAAQLVATHATIGGGSLPGSSLPSRGLALDGAIEALSTQLRANDPPIVGRIQAQRLILDLRTVLPEQDAVLMAALAALDPA</sequence>
<evidence type="ECO:0000256" key="7">
    <source>
        <dbReference type="ARBA" id="ARBA00044507"/>
    </source>
</evidence>
<evidence type="ECO:0000313" key="10">
    <source>
        <dbReference type="Proteomes" id="UP001428290"/>
    </source>
</evidence>
<evidence type="ECO:0000256" key="6">
    <source>
        <dbReference type="ARBA" id="ARBA00023266"/>
    </source>
</evidence>
<dbReference type="NCBIfam" id="TIGR00474">
    <property type="entry name" value="selA"/>
    <property type="match status" value="1"/>
</dbReference>
<dbReference type="InterPro" id="IPR018319">
    <property type="entry name" value="SelA-like"/>
</dbReference>